<evidence type="ECO:0000313" key="3">
    <source>
        <dbReference type="Proteomes" id="UP001412067"/>
    </source>
</evidence>
<gene>
    <name evidence="2" type="ORF">KSP40_PGU014427</name>
</gene>
<comment type="caution">
    <text evidence="2">The sequence shown here is derived from an EMBL/GenBank/DDBJ whole genome shotgun (WGS) entry which is preliminary data.</text>
</comment>
<dbReference type="EMBL" id="JBBWWR010000021">
    <property type="protein sequence ID" value="KAK8938064.1"/>
    <property type="molecule type" value="Genomic_DNA"/>
</dbReference>
<organism evidence="2 3">
    <name type="scientific">Platanthera guangdongensis</name>
    <dbReference type="NCBI Taxonomy" id="2320717"/>
    <lineage>
        <taxon>Eukaryota</taxon>
        <taxon>Viridiplantae</taxon>
        <taxon>Streptophyta</taxon>
        <taxon>Embryophyta</taxon>
        <taxon>Tracheophyta</taxon>
        <taxon>Spermatophyta</taxon>
        <taxon>Magnoliopsida</taxon>
        <taxon>Liliopsida</taxon>
        <taxon>Asparagales</taxon>
        <taxon>Orchidaceae</taxon>
        <taxon>Orchidoideae</taxon>
        <taxon>Orchideae</taxon>
        <taxon>Orchidinae</taxon>
        <taxon>Platanthera</taxon>
    </lineage>
</organism>
<sequence>MAALILQFSYSTFFHSRNPPLALAAPPNPLIHSRLTSSNASSNRAAVAALLLGRIHLCCRPAYSSNSIKSRRVPSSSSASSHSSDWCARSPRISRPISDSRAPPLPLFRKPPNCTSSDFLRIPTFAPSMPRGSP</sequence>
<evidence type="ECO:0000256" key="1">
    <source>
        <dbReference type="SAM" id="MobiDB-lite"/>
    </source>
</evidence>
<feature type="region of interest" description="Disordered" evidence="1">
    <location>
        <begin position="66"/>
        <end position="134"/>
    </location>
</feature>
<evidence type="ECO:0000313" key="2">
    <source>
        <dbReference type="EMBL" id="KAK8938064.1"/>
    </source>
</evidence>
<name>A0ABR2LDG2_9ASPA</name>
<accession>A0ABR2LDG2</accession>
<feature type="compositionally biased region" description="Low complexity" evidence="1">
    <location>
        <begin position="66"/>
        <end position="102"/>
    </location>
</feature>
<protein>
    <submittedName>
        <fullName evidence="2">Uncharacterized protein</fullName>
    </submittedName>
</protein>
<proteinExistence type="predicted"/>
<dbReference type="Proteomes" id="UP001412067">
    <property type="component" value="Unassembled WGS sequence"/>
</dbReference>
<keyword evidence="3" id="KW-1185">Reference proteome</keyword>
<reference evidence="2 3" key="1">
    <citation type="journal article" date="2022" name="Nat. Plants">
        <title>Genomes of leafy and leafless Platanthera orchids illuminate the evolution of mycoheterotrophy.</title>
        <authorList>
            <person name="Li M.H."/>
            <person name="Liu K.W."/>
            <person name="Li Z."/>
            <person name="Lu H.C."/>
            <person name="Ye Q.L."/>
            <person name="Zhang D."/>
            <person name="Wang J.Y."/>
            <person name="Li Y.F."/>
            <person name="Zhong Z.M."/>
            <person name="Liu X."/>
            <person name="Yu X."/>
            <person name="Liu D.K."/>
            <person name="Tu X.D."/>
            <person name="Liu B."/>
            <person name="Hao Y."/>
            <person name="Liao X.Y."/>
            <person name="Jiang Y.T."/>
            <person name="Sun W.H."/>
            <person name="Chen J."/>
            <person name="Chen Y.Q."/>
            <person name="Ai Y."/>
            <person name="Zhai J.W."/>
            <person name="Wu S.S."/>
            <person name="Zhou Z."/>
            <person name="Hsiao Y.Y."/>
            <person name="Wu W.L."/>
            <person name="Chen Y.Y."/>
            <person name="Lin Y.F."/>
            <person name="Hsu J.L."/>
            <person name="Li C.Y."/>
            <person name="Wang Z.W."/>
            <person name="Zhao X."/>
            <person name="Zhong W.Y."/>
            <person name="Ma X.K."/>
            <person name="Ma L."/>
            <person name="Huang J."/>
            <person name="Chen G.Z."/>
            <person name="Huang M.Z."/>
            <person name="Huang L."/>
            <person name="Peng D.H."/>
            <person name="Luo Y.B."/>
            <person name="Zou S.Q."/>
            <person name="Chen S.P."/>
            <person name="Lan S."/>
            <person name="Tsai W.C."/>
            <person name="Van de Peer Y."/>
            <person name="Liu Z.J."/>
        </authorList>
    </citation>
    <scope>NUCLEOTIDE SEQUENCE [LARGE SCALE GENOMIC DNA]</scope>
    <source>
        <strain evidence="2">Lor288</strain>
    </source>
</reference>